<name>A0A8H3X489_GIGMA</name>
<evidence type="ECO:0000256" key="1">
    <source>
        <dbReference type="SAM" id="MobiDB-lite"/>
    </source>
</evidence>
<organism evidence="2 3">
    <name type="scientific">Gigaspora margarita</name>
    <dbReference type="NCBI Taxonomy" id="4874"/>
    <lineage>
        <taxon>Eukaryota</taxon>
        <taxon>Fungi</taxon>
        <taxon>Fungi incertae sedis</taxon>
        <taxon>Mucoromycota</taxon>
        <taxon>Glomeromycotina</taxon>
        <taxon>Glomeromycetes</taxon>
        <taxon>Diversisporales</taxon>
        <taxon>Gigasporaceae</taxon>
        <taxon>Gigaspora</taxon>
    </lineage>
</organism>
<sequence length="97" mass="11166">MKSSFINATDYYTIYGHLSKRRKFEKPSDEQRQSYVKNSVPANTQNNGGYDLFIVLDKTYQGGYFHHRRAHEKAQDQSHITPPDEPNEIGPIAGINH</sequence>
<feature type="region of interest" description="Disordered" evidence="1">
    <location>
        <begin position="69"/>
        <end position="97"/>
    </location>
</feature>
<feature type="compositionally biased region" description="Polar residues" evidence="1">
    <location>
        <begin position="33"/>
        <end position="42"/>
    </location>
</feature>
<dbReference type="EMBL" id="WTPW01001821">
    <property type="protein sequence ID" value="KAF0412137.1"/>
    <property type="molecule type" value="Genomic_DNA"/>
</dbReference>
<evidence type="ECO:0000313" key="2">
    <source>
        <dbReference type="EMBL" id="KAF0412137.1"/>
    </source>
</evidence>
<dbReference type="OrthoDB" id="2394114at2759"/>
<dbReference type="Proteomes" id="UP000439903">
    <property type="component" value="Unassembled WGS sequence"/>
</dbReference>
<reference evidence="2 3" key="1">
    <citation type="journal article" date="2019" name="Environ. Microbiol.">
        <title>At the nexus of three kingdoms: the genome of the mycorrhizal fungus Gigaspora margarita provides insights into plant, endobacterial and fungal interactions.</title>
        <authorList>
            <person name="Venice F."/>
            <person name="Ghignone S."/>
            <person name="Salvioli di Fossalunga A."/>
            <person name="Amselem J."/>
            <person name="Novero M."/>
            <person name="Xianan X."/>
            <person name="Sedzielewska Toro K."/>
            <person name="Morin E."/>
            <person name="Lipzen A."/>
            <person name="Grigoriev I.V."/>
            <person name="Henrissat B."/>
            <person name="Martin F.M."/>
            <person name="Bonfante P."/>
        </authorList>
    </citation>
    <scope>NUCLEOTIDE SEQUENCE [LARGE SCALE GENOMIC DNA]</scope>
    <source>
        <strain evidence="2 3">BEG34</strain>
    </source>
</reference>
<accession>A0A8H3X489</accession>
<keyword evidence="3" id="KW-1185">Reference proteome</keyword>
<evidence type="ECO:0000313" key="3">
    <source>
        <dbReference type="Proteomes" id="UP000439903"/>
    </source>
</evidence>
<feature type="region of interest" description="Disordered" evidence="1">
    <location>
        <begin position="22"/>
        <end position="42"/>
    </location>
</feature>
<protein>
    <submittedName>
        <fullName evidence="2">Uncharacterized protein</fullName>
    </submittedName>
</protein>
<dbReference type="AlphaFoldDB" id="A0A8H3X489"/>
<proteinExistence type="predicted"/>
<gene>
    <name evidence="2" type="ORF">F8M41_007986</name>
</gene>
<comment type="caution">
    <text evidence="2">The sequence shown here is derived from an EMBL/GenBank/DDBJ whole genome shotgun (WGS) entry which is preliminary data.</text>
</comment>